<dbReference type="Pfam" id="PF04023">
    <property type="entry name" value="FeoA"/>
    <property type="match status" value="1"/>
</dbReference>
<dbReference type="InterPro" id="IPR008988">
    <property type="entry name" value="Transcriptional_repressor_C"/>
</dbReference>
<dbReference type="PANTHER" id="PTHR43151:SF1">
    <property type="entry name" value="SSR2333 PROTEIN"/>
    <property type="match status" value="1"/>
</dbReference>
<dbReference type="PANTHER" id="PTHR43151">
    <property type="entry name" value="FEOA FAMILY PROTEIN"/>
    <property type="match status" value="1"/>
</dbReference>
<dbReference type="InterPro" id="IPR053184">
    <property type="entry name" value="FeoA-like"/>
</dbReference>
<name>A0ABP7TU85_9BURK</name>
<dbReference type="Proteomes" id="UP001501353">
    <property type="component" value="Unassembled WGS sequence"/>
</dbReference>
<proteinExistence type="predicted"/>
<sequence length="87" mass="9230">MHPALSLSTLRIGEFATISGLDAQNELYLRLTAMGLRIGKQVQLLRSAAFSGPLHVRVGTTDIMLRKTEAARVQVTAVIPAGASIAS</sequence>
<comment type="caution">
    <text evidence="3">The sequence shown here is derived from an EMBL/GenBank/DDBJ whole genome shotgun (WGS) entry which is preliminary data.</text>
</comment>
<protein>
    <recommendedName>
        <fullName evidence="2">Ferrous iron transporter FeoA-like domain-containing protein</fullName>
    </recommendedName>
</protein>
<dbReference type="InterPro" id="IPR038157">
    <property type="entry name" value="FeoA_core_dom"/>
</dbReference>
<evidence type="ECO:0000313" key="4">
    <source>
        <dbReference type="Proteomes" id="UP001501353"/>
    </source>
</evidence>
<dbReference type="Gene3D" id="2.30.30.90">
    <property type="match status" value="1"/>
</dbReference>
<feature type="domain" description="Ferrous iron transporter FeoA-like" evidence="2">
    <location>
        <begin position="5"/>
        <end position="77"/>
    </location>
</feature>
<keyword evidence="1" id="KW-0408">Iron</keyword>
<dbReference type="SUPFAM" id="SSF50037">
    <property type="entry name" value="C-terminal domain of transcriptional repressors"/>
    <property type="match status" value="1"/>
</dbReference>
<dbReference type="InterPro" id="IPR007167">
    <property type="entry name" value="Fe-transptr_FeoA-like"/>
</dbReference>
<keyword evidence="4" id="KW-1185">Reference proteome</keyword>
<accession>A0ABP7TU85</accession>
<reference evidence="4" key="1">
    <citation type="journal article" date="2019" name="Int. J. Syst. Evol. Microbiol.">
        <title>The Global Catalogue of Microorganisms (GCM) 10K type strain sequencing project: providing services to taxonomists for standard genome sequencing and annotation.</title>
        <authorList>
            <consortium name="The Broad Institute Genomics Platform"/>
            <consortium name="The Broad Institute Genome Sequencing Center for Infectious Disease"/>
            <person name="Wu L."/>
            <person name="Ma J."/>
        </authorList>
    </citation>
    <scope>NUCLEOTIDE SEQUENCE [LARGE SCALE GENOMIC DNA]</scope>
    <source>
        <strain evidence="4">JCM 16673</strain>
    </source>
</reference>
<evidence type="ECO:0000259" key="2">
    <source>
        <dbReference type="SMART" id="SM00899"/>
    </source>
</evidence>
<evidence type="ECO:0000313" key="3">
    <source>
        <dbReference type="EMBL" id="GAA4031381.1"/>
    </source>
</evidence>
<dbReference type="EMBL" id="BAAAZE010000013">
    <property type="protein sequence ID" value="GAA4031381.1"/>
    <property type="molecule type" value="Genomic_DNA"/>
</dbReference>
<organism evidence="3 4">
    <name type="scientific">Actimicrobium antarcticum</name>
    <dbReference type="NCBI Taxonomy" id="1051899"/>
    <lineage>
        <taxon>Bacteria</taxon>
        <taxon>Pseudomonadati</taxon>
        <taxon>Pseudomonadota</taxon>
        <taxon>Betaproteobacteria</taxon>
        <taxon>Burkholderiales</taxon>
        <taxon>Oxalobacteraceae</taxon>
        <taxon>Actimicrobium</taxon>
    </lineage>
</organism>
<evidence type="ECO:0000256" key="1">
    <source>
        <dbReference type="ARBA" id="ARBA00023004"/>
    </source>
</evidence>
<gene>
    <name evidence="3" type="ORF">GCM10022212_32510</name>
</gene>
<dbReference type="SMART" id="SM00899">
    <property type="entry name" value="FeoA"/>
    <property type="match status" value="1"/>
</dbReference>
<dbReference type="RefSeq" id="WP_344764862.1">
    <property type="nucleotide sequence ID" value="NZ_BAAAZE010000013.1"/>
</dbReference>